<feature type="signal peptide" evidence="4">
    <location>
        <begin position="1"/>
        <end position="28"/>
    </location>
</feature>
<evidence type="ECO:0000256" key="4">
    <source>
        <dbReference type="SAM" id="SignalP"/>
    </source>
</evidence>
<feature type="domain" description="Mub B2-like" evidence="6">
    <location>
        <begin position="443"/>
        <end position="534"/>
    </location>
</feature>
<dbReference type="InterPro" id="IPR009459">
    <property type="entry name" value="MucBP_dom"/>
</dbReference>
<dbReference type="Gene3D" id="3.10.20.320">
    <property type="entry name" value="Putative peptidoglycan bound protein (lpxtg motif)"/>
    <property type="match status" value="1"/>
</dbReference>
<dbReference type="RefSeq" id="WP_202343753.1">
    <property type="nucleotide sequence ID" value="NZ_BAAAPI010000002.1"/>
</dbReference>
<keyword evidence="3" id="KW-0472">Membrane</keyword>
<keyword evidence="4" id="KW-0732">Signal</keyword>
<evidence type="ECO:0000256" key="3">
    <source>
        <dbReference type="SAM" id="Phobius"/>
    </source>
</evidence>
<evidence type="ECO:0000259" key="5">
    <source>
        <dbReference type="Pfam" id="PF06458"/>
    </source>
</evidence>
<feature type="domain" description="MucBP" evidence="5">
    <location>
        <begin position="541"/>
        <end position="600"/>
    </location>
</feature>
<feature type="chain" id="PRO_5047014641" evidence="4">
    <location>
        <begin position="29"/>
        <end position="681"/>
    </location>
</feature>
<reference evidence="7 8" key="1">
    <citation type="submission" date="2018-09" db="EMBL/GenBank/DDBJ databases">
        <title>Comparative genomics of Leucobacter spp.</title>
        <authorList>
            <person name="Reis A.C."/>
            <person name="Kolvenbach B.A."/>
            <person name="Corvini P.F.X."/>
            <person name="Nunes O.C."/>
        </authorList>
    </citation>
    <scope>NUCLEOTIDE SEQUENCE [LARGE SCALE GENOMIC DNA]</scope>
    <source>
        <strain evidence="7 8">TAN 31504</strain>
    </source>
</reference>
<proteinExistence type="predicted"/>
<protein>
    <submittedName>
        <fullName evidence="7">LPXTG cell wall anchor domain-containing protein</fullName>
    </submittedName>
</protein>
<dbReference type="Pfam" id="PF06458">
    <property type="entry name" value="MucBP"/>
    <property type="match status" value="1"/>
</dbReference>
<comment type="caution">
    <text evidence="7">The sequence shown here is derived from an EMBL/GenBank/DDBJ whole genome shotgun (WGS) entry which is preliminary data.</text>
</comment>
<keyword evidence="3" id="KW-0812">Transmembrane</keyword>
<evidence type="ECO:0000259" key="6">
    <source>
        <dbReference type="Pfam" id="PF17966"/>
    </source>
</evidence>
<evidence type="ECO:0000256" key="2">
    <source>
        <dbReference type="SAM" id="MobiDB-lite"/>
    </source>
</evidence>
<feature type="transmembrane region" description="Helical" evidence="3">
    <location>
        <begin position="640"/>
        <end position="659"/>
    </location>
</feature>
<evidence type="ECO:0000256" key="1">
    <source>
        <dbReference type="ARBA" id="ARBA00022737"/>
    </source>
</evidence>
<dbReference type="EMBL" id="QYAC01000002">
    <property type="protein sequence ID" value="MBL3678478.1"/>
    <property type="molecule type" value="Genomic_DNA"/>
</dbReference>
<dbReference type="Pfam" id="PF17966">
    <property type="entry name" value="Muc_B2"/>
    <property type="match status" value="1"/>
</dbReference>
<keyword evidence="8" id="KW-1185">Reference proteome</keyword>
<accession>A0ABS1SD55</accession>
<keyword evidence="3" id="KW-1133">Transmembrane helix</keyword>
<evidence type="ECO:0000313" key="7">
    <source>
        <dbReference type="EMBL" id="MBL3678478.1"/>
    </source>
</evidence>
<evidence type="ECO:0000313" key="8">
    <source>
        <dbReference type="Proteomes" id="UP001645859"/>
    </source>
</evidence>
<dbReference type="Proteomes" id="UP001645859">
    <property type="component" value="Unassembled WGS sequence"/>
</dbReference>
<name>A0ABS1SD55_9MICO</name>
<feature type="compositionally biased region" description="Pro residues" evidence="2">
    <location>
        <begin position="609"/>
        <end position="630"/>
    </location>
</feature>
<dbReference type="Gene3D" id="2.60.40.4300">
    <property type="match status" value="1"/>
</dbReference>
<sequence length="681" mass="71759">MGTSRTGVALLAAALSGGLLLGGGPAQAAPLTAAACIVTDENARTQDFYSAPILGEGYAEGFPDHLDTYQEEFVPYYTQEMKLAFSGTASVPPNMLHYLDVAVPAAVDTYRTAADSFLAASMNGQRVDASGLQHLLSADYDLKLALFNGFVAAYTADQVATILPPEGPEFSQLVNALTSLTWQTPSVGTYSSYQQLGYSDLADLSLDAIYAELFTEYTSTGLAEPEARARVFDAMRASTLEWIERVDLDYLRGYQAQVRQYLSTAQAMGIVVRTADNTAMLPAAGVETRPLQLSDLDQWILNSFSVDGTFLALNLTPDGTDFLSPEDVFASDGFQALVEQATWSLENIPDHDPGSVTEAVEQTIRTQYGMLATPGSSMQPIMAALAQFIPEYLSLYANAADGPALAALPNWKGDAVVPGELPYDTYRAENYRVVPHMLFARQGHHTVTREIVYTFEDGSAAADTVTQEAVFTCQVNAITGETTWVPEGQTDTLPAVPHPTVTHPAAHATVLPPEDAVLPEQVTPESADITRAVVFPLEFRVTVRYVNEHGAPVPEDTALVGRWNTAYSAEAAAIDGYTVSSAPVISGVFGVGAATHVFTYAAADTGTVTPPPTVTPPTTPPPAPQPPGPTPLAQTGAGDAGLLVTLAGGAVLAGAGLLLGRRRAAATRIPGSAPGGTPPAG</sequence>
<dbReference type="NCBIfam" id="TIGR01167">
    <property type="entry name" value="LPXTG_anchor"/>
    <property type="match status" value="1"/>
</dbReference>
<gene>
    <name evidence="7" type="ORF">D3230_04065</name>
</gene>
<keyword evidence="1" id="KW-0677">Repeat</keyword>
<dbReference type="InterPro" id="IPR041495">
    <property type="entry name" value="Mub_B2"/>
</dbReference>
<organism evidence="7 8">
    <name type="scientific">Leucobacter chromiireducens subsp. solipictus</name>
    <dbReference type="NCBI Taxonomy" id="398235"/>
    <lineage>
        <taxon>Bacteria</taxon>
        <taxon>Bacillati</taxon>
        <taxon>Actinomycetota</taxon>
        <taxon>Actinomycetes</taxon>
        <taxon>Micrococcales</taxon>
        <taxon>Microbacteriaceae</taxon>
        <taxon>Leucobacter</taxon>
    </lineage>
</organism>
<feature type="region of interest" description="Disordered" evidence="2">
    <location>
        <begin position="606"/>
        <end position="636"/>
    </location>
</feature>